<evidence type="ECO:0000313" key="3">
    <source>
        <dbReference type="Proteomes" id="UP000230407"/>
    </source>
</evidence>
<dbReference type="RefSeq" id="WP_100201793.1">
    <property type="nucleotide sequence ID" value="NZ_PGGW01000039.1"/>
</dbReference>
<dbReference type="InterPro" id="IPR012340">
    <property type="entry name" value="NA-bd_OB-fold"/>
</dbReference>
<organism evidence="2 3">
    <name type="scientific">Streptomyces carminius</name>
    <dbReference type="NCBI Taxonomy" id="2665496"/>
    <lineage>
        <taxon>Bacteria</taxon>
        <taxon>Bacillati</taxon>
        <taxon>Actinomycetota</taxon>
        <taxon>Actinomycetes</taxon>
        <taxon>Kitasatosporales</taxon>
        <taxon>Streptomycetaceae</taxon>
        <taxon>Streptomyces</taxon>
    </lineage>
</organism>
<dbReference type="EMBL" id="PGGW01000050">
    <property type="protein sequence ID" value="PJE96994.1"/>
    <property type="molecule type" value="Genomic_DNA"/>
</dbReference>
<reference evidence="2 3" key="1">
    <citation type="submission" date="2017-11" db="EMBL/GenBank/DDBJ databases">
        <title>Streptomyces carmine sp. nov., a novel actinomycete isolated from Sophora alopecuroides in Xinjiang, China.</title>
        <authorList>
            <person name="Wang Y."/>
            <person name="Luo X."/>
            <person name="Wan C."/>
            <person name="Zhang L."/>
        </authorList>
    </citation>
    <scope>NUCLEOTIDE SEQUENCE [LARGE SCALE GENOMIC DNA]</scope>
    <source>
        <strain evidence="2 3">TRM SA0054</strain>
    </source>
</reference>
<sequence>MVTATVREWHDEEGWGVLDCPETPGGCWGHFSDIRMAGFRTLSPGQHVDLVWEAPGFQQDGYDYRAVSITPRPA</sequence>
<evidence type="ECO:0000313" key="2">
    <source>
        <dbReference type="EMBL" id="PJE97703.1"/>
    </source>
</evidence>
<dbReference type="AlphaFoldDB" id="A0A2M8M0G2"/>
<keyword evidence="3" id="KW-1185">Reference proteome</keyword>
<accession>A0A2M8M0G2</accession>
<name>A0A2M8M0G2_9ACTN</name>
<dbReference type="EMBL" id="PGGW01000039">
    <property type="protein sequence ID" value="PJE97703.1"/>
    <property type="molecule type" value="Genomic_DNA"/>
</dbReference>
<dbReference type="Proteomes" id="UP000230407">
    <property type="component" value="Unassembled WGS sequence"/>
</dbReference>
<dbReference type="SUPFAM" id="SSF50249">
    <property type="entry name" value="Nucleic acid-binding proteins"/>
    <property type="match status" value="1"/>
</dbReference>
<comment type="caution">
    <text evidence="2">The sequence shown here is derived from an EMBL/GenBank/DDBJ whole genome shotgun (WGS) entry which is preliminary data.</text>
</comment>
<dbReference type="Gene3D" id="2.40.50.140">
    <property type="entry name" value="Nucleic acid-binding proteins"/>
    <property type="match status" value="1"/>
</dbReference>
<proteinExistence type="predicted"/>
<protein>
    <submittedName>
        <fullName evidence="2">Uncharacterized protein</fullName>
    </submittedName>
</protein>
<gene>
    <name evidence="2" type="ORF">CUT44_11265</name>
    <name evidence="1" type="ORF">CUT44_14520</name>
</gene>
<evidence type="ECO:0000313" key="1">
    <source>
        <dbReference type="EMBL" id="PJE96994.1"/>
    </source>
</evidence>